<comment type="similarity">
    <text evidence="1">Belongs to the IUNH family.</text>
</comment>
<organism evidence="5">
    <name type="scientific">Bionectria ochroleuca</name>
    <name type="common">Gliocladium roseum</name>
    <dbReference type="NCBI Taxonomy" id="29856"/>
    <lineage>
        <taxon>Eukaryota</taxon>
        <taxon>Fungi</taxon>
        <taxon>Dikarya</taxon>
        <taxon>Ascomycota</taxon>
        <taxon>Pezizomycotina</taxon>
        <taxon>Sordariomycetes</taxon>
        <taxon>Hypocreomycetidae</taxon>
        <taxon>Hypocreales</taxon>
        <taxon>Bionectriaceae</taxon>
        <taxon>Clonostachys</taxon>
    </lineage>
</organism>
<dbReference type="EMBL" id="CDPU01000062">
    <property type="protein sequence ID" value="CEO56208.1"/>
    <property type="molecule type" value="Genomic_DNA"/>
</dbReference>
<keyword evidence="2" id="KW-0378">Hydrolase</keyword>
<evidence type="ECO:0000313" key="5">
    <source>
        <dbReference type="EMBL" id="CEO56208.1"/>
    </source>
</evidence>
<evidence type="ECO:0000256" key="1">
    <source>
        <dbReference type="ARBA" id="ARBA00009176"/>
    </source>
</evidence>
<dbReference type="GO" id="GO:0006152">
    <property type="term" value="P:purine nucleoside catabolic process"/>
    <property type="evidence" value="ECO:0007669"/>
    <property type="project" value="TreeGrafter"/>
</dbReference>
<reference evidence="5" key="1">
    <citation type="submission" date="2015-01" db="EMBL/GenBank/DDBJ databases">
        <authorList>
            <person name="Durling Mikael"/>
        </authorList>
    </citation>
    <scope>NUCLEOTIDE SEQUENCE</scope>
</reference>
<name>A0A0B7KF46_BIOOC</name>
<dbReference type="AlphaFoldDB" id="A0A0B7KF46"/>
<dbReference type="Pfam" id="PF01156">
    <property type="entry name" value="IU_nuc_hydro"/>
    <property type="match status" value="1"/>
</dbReference>
<dbReference type="InterPro" id="IPR036452">
    <property type="entry name" value="Ribo_hydro-like"/>
</dbReference>
<dbReference type="GO" id="GO:0005829">
    <property type="term" value="C:cytosol"/>
    <property type="evidence" value="ECO:0007669"/>
    <property type="project" value="TreeGrafter"/>
</dbReference>
<sequence>MAPQKIIIDTDPGIDDVLAISLALSNPEALEVLLLATTHGNIDVNACTKNLVLLMNVLQQEKEARERSNLPELAFQKPVIAIGADKPIIKTHGHGEFEEDDELEGYHGVDGLNGFHSRNPGLVAEDFLLDFTSENGPEGNTKAYIPSRLPAYDEILRQLRDNEPKSITIVVLGPCTNLALALAKDPETFHRVSKIIIMGGAVRHAGNMTPAAEFNIYGDPDAAERIFNLSSPSNDTKGYGRVPVALVPLDQTNYHTFSLETLKEFTDPLIASGSPLARLLNDIFSRSFDKIASHSGKALAQCHDPVTIYALLHPELMSWESLDVRVETNGIWTRGQTLIDTRNLPRWKPGEKGIVRDNGNWLHGDTGNQVDVLVGTGDDPGAFGSKLFKGIFRN</sequence>
<dbReference type="InterPro" id="IPR023186">
    <property type="entry name" value="IUNH"/>
</dbReference>
<dbReference type="PANTHER" id="PTHR12304:SF56">
    <property type="entry name" value="HYDROLASE, PUTATIVE (AFU_ORTHOLOGUE AFUA_1G11790)-RELATED"/>
    <property type="match status" value="1"/>
</dbReference>
<keyword evidence="3" id="KW-0326">Glycosidase</keyword>
<dbReference type="GO" id="GO:0008477">
    <property type="term" value="F:purine nucleosidase activity"/>
    <property type="evidence" value="ECO:0007669"/>
    <property type="project" value="TreeGrafter"/>
</dbReference>
<proteinExistence type="inferred from homology"/>
<dbReference type="Gene3D" id="3.90.245.10">
    <property type="entry name" value="Ribonucleoside hydrolase-like"/>
    <property type="match status" value="1"/>
</dbReference>
<evidence type="ECO:0000256" key="2">
    <source>
        <dbReference type="ARBA" id="ARBA00022801"/>
    </source>
</evidence>
<protein>
    <recommendedName>
        <fullName evidence="4">Inosine/uridine-preferring nucleoside hydrolase domain-containing protein</fullName>
    </recommendedName>
</protein>
<dbReference type="SUPFAM" id="SSF53590">
    <property type="entry name" value="Nucleoside hydrolase"/>
    <property type="match status" value="1"/>
</dbReference>
<evidence type="ECO:0000259" key="4">
    <source>
        <dbReference type="Pfam" id="PF01156"/>
    </source>
</evidence>
<feature type="domain" description="Inosine/uridine-preferring nucleoside hydrolase" evidence="4">
    <location>
        <begin position="6"/>
        <end position="347"/>
    </location>
</feature>
<dbReference type="InterPro" id="IPR001910">
    <property type="entry name" value="Inosine/uridine_hydrolase_dom"/>
</dbReference>
<gene>
    <name evidence="5" type="ORF">BN869_000012266_1</name>
</gene>
<accession>A0A0B7KF46</accession>
<evidence type="ECO:0000256" key="3">
    <source>
        <dbReference type="ARBA" id="ARBA00023295"/>
    </source>
</evidence>
<dbReference type="PANTHER" id="PTHR12304">
    <property type="entry name" value="INOSINE-URIDINE PREFERRING NUCLEOSIDE HYDROLASE"/>
    <property type="match status" value="1"/>
</dbReference>